<evidence type="ECO:0000313" key="2">
    <source>
        <dbReference type="EMBL" id="PAK76960.1"/>
    </source>
</evidence>
<dbReference type="AlphaFoldDB" id="A0A269XUL6"/>
<feature type="transmembrane region" description="Helical" evidence="1">
    <location>
        <begin position="82"/>
        <end position="102"/>
    </location>
</feature>
<accession>A0A269XUL6</accession>
<feature type="transmembrane region" description="Helical" evidence="1">
    <location>
        <begin position="16"/>
        <end position="35"/>
    </location>
</feature>
<organism evidence="2 3">
    <name type="scientific">Acetobacter fabarum</name>
    <dbReference type="NCBI Taxonomy" id="483199"/>
    <lineage>
        <taxon>Bacteria</taxon>
        <taxon>Pseudomonadati</taxon>
        <taxon>Pseudomonadota</taxon>
        <taxon>Alphaproteobacteria</taxon>
        <taxon>Acetobacterales</taxon>
        <taxon>Acetobacteraceae</taxon>
        <taxon>Acetobacter</taxon>
    </lineage>
</organism>
<feature type="transmembrane region" description="Helical" evidence="1">
    <location>
        <begin position="159"/>
        <end position="184"/>
    </location>
</feature>
<evidence type="ECO:0000313" key="3">
    <source>
        <dbReference type="Proteomes" id="UP000216151"/>
    </source>
</evidence>
<keyword evidence="1" id="KW-0472">Membrane</keyword>
<dbReference type="EMBL" id="NCXK01000033">
    <property type="protein sequence ID" value="PAK76960.1"/>
    <property type="molecule type" value="Genomic_DNA"/>
</dbReference>
<keyword evidence="3" id="KW-1185">Reference proteome</keyword>
<proteinExistence type="predicted"/>
<protein>
    <submittedName>
        <fullName evidence="2">Uncharacterized protein</fullName>
    </submittedName>
</protein>
<sequence>IWYENGKKWSEDSKKACLNSFLGIAGFIACFMTVYPTRYDLAAAHPVEMTVKHHFRFFKHLTFFGCKDYLSDVFGHHLFGKIVYLVLEAVAYAAILFSSLVLWGDAFLFSVAALSLIGFSAFFSIVYQGGYRHEALWLMLVVALLWIKKNTDKEPAGNVLNKIGSVSFYTILTIQVILSGLLAFHEVHKPNSMSKQFVDFINKDEILKNSPILSSMDYNLEAIPYYTKRPVFMMTLNDYDVVVPYKNKLDYNLDDLLKTAQKLAVCSKSPPLILIANDKEKAGSSVLNIMDENAEKSVRNYMYNYWTFTVTSEQKKRFLENTREIARYPNGYLEQGFIVYQLNVVRAEQSDCRSK</sequence>
<evidence type="ECO:0000256" key="1">
    <source>
        <dbReference type="SAM" id="Phobius"/>
    </source>
</evidence>
<feature type="non-terminal residue" evidence="2">
    <location>
        <position position="1"/>
    </location>
</feature>
<gene>
    <name evidence="2" type="ORF">B8X00_12360</name>
</gene>
<keyword evidence="1" id="KW-1133">Transmembrane helix</keyword>
<dbReference type="RefSeq" id="WP_179290188.1">
    <property type="nucleotide sequence ID" value="NZ_NCXK01000033.1"/>
</dbReference>
<keyword evidence="1" id="KW-0812">Transmembrane</keyword>
<comment type="caution">
    <text evidence="2">The sequence shown here is derived from an EMBL/GenBank/DDBJ whole genome shotgun (WGS) entry which is preliminary data.</text>
</comment>
<name>A0A269XUL6_9PROT</name>
<reference evidence="2 3" key="1">
    <citation type="submission" date="2017-04" db="EMBL/GenBank/DDBJ databases">
        <title>Kefir bacterial isolates.</title>
        <authorList>
            <person name="Kim Y."/>
            <person name="Blasche S."/>
            <person name="Patil K.R."/>
        </authorList>
    </citation>
    <scope>NUCLEOTIDE SEQUENCE [LARGE SCALE GENOMIC DNA]</scope>
    <source>
        <strain evidence="2 3">KR</strain>
    </source>
</reference>
<feature type="transmembrane region" description="Helical" evidence="1">
    <location>
        <begin position="107"/>
        <end position="125"/>
    </location>
</feature>
<dbReference type="Proteomes" id="UP000216151">
    <property type="component" value="Unassembled WGS sequence"/>
</dbReference>